<feature type="transmembrane region" description="Helical" evidence="10">
    <location>
        <begin position="154"/>
        <end position="176"/>
    </location>
</feature>
<evidence type="ECO:0000256" key="10">
    <source>
        <dbReference type="SAM" id="Phobius"/>
    </source>
</evidence>
<protein>
    <recommendedName>
        <fullName evidence="11">Cation/H+ exchanger transmembrane domain-containing protein</fullName>
    </recommendedName>
</protein>
<dbReference type="RefSeq" id="WP_185278280.1">
    <property type="nucleotide sequence ID" value="NZ_CP043641.1"/>
</dbReference>
<evidence type="ECO:0000256" key="6">
    <source>
        <dbReference type="ARBA" id="ARBA00023053"/>
    </source>
</evidence>
<evidence type="ECO:0000259" key="11">
    <source>
        <dbReference type="Pfam" id="PF00999"/>
    </source>
</evidence>
<name>A0A7G6Y9F0_9MICO</name>
<dbReference type="Pfam" id="PF00999">
    <property type="entry name" value="Na_H_Exchanger"/>
    <property type="match status" value="2"/>
</dbReference>
<evidence type="ECO:0000256" key="8">
    <source>
        <dbReference type="ARBA" id="ARBA00023136"/>
    </source>
</evidence>
<feature type="transmembrane region" description="Helical" evidence="10">
    <location>
        <begin position="500"/>
        <end position="527"/>
    </location>
</feature>
<keyword evidence="3" id="KW-1003">Cell membrane</keyword>
<dbReference type="GO" id="GO:0015385">
    <property type="term" value="F:sodium:proton antiporter activity"/>
    <property type="evidence" value="ECO:0007669"/>
    <property type="project" value="InterPro"/>
</dbReference>
<dbReference type="Proteomes" id="UP000515511">
    <property type="component" value="Chromosome"/>
</dbReference>
<gene>
    <name evidence="12" type="ORF">F1C12_08205</name>
</gene>
<evidence type="ECO:0000256" key="9">
    <source>
        <dbReference type="ARBA" id="ARBA00023201"/>
    </source>
</evidence>
<evidence type="ECO:0000313" key="12">
    <source>
        <dbReference type="EMBL" id="QNE35115.1"/>
    </source>
</evidence>
<keyword evidence="4 10" id="KW-0812">Transmembrane</keyword>
<feature type="transmembrane region" description="Helical" evidence="10">
    <location>
        <begin position="81"/>
        <end position="106"/>
    </location>
</feature>
<feature type="domain" description="Cation/H+ exchanger transmembrane" evidence="11">
    <location>
        <begin position="13"/>
        <end position="336"/>
    </location>
</feature>
<keyword evidence="8 10" id="KW-0472">Membrane</keyword>
<dbReference type="KEGG" id="lse:F1C12_08205"/>
<reference evidence="13" key="1">
    <citation type="submission" date="2019-09" db="EMBL/GenBank/DDBJ databases">
        <title>Antimicrobial potential of Antarctic Bacteria.</title>
        <authorList>
            <person name="Benaud N."/>
            <person name="Edwards R.J."/>
            <person name="Ferrari B.C."/>
        </authorList>
    </citation>
    <scope>NUCLEOTIDE SEQUENCE [LARGE SCALE GENOMIC DNA]</scope>
    <source>
        <strain evidence="13">INR9</strain>
    </source>
</reference>
<dbReference type="GO" id="GO:0005886">
    <property type="term" value="C:plasma membrane"/>
    <property type="evidence" value="ECO:0007669"/>
    <property type="project" value="UniProtKB-SubCell"/>
</dbReference>
<dbReference type="InterPro" id="IPR006153">
    <property type="entry name" value="Cation/H_exchanger_TM"/>
</dbReference>
<comment type="subcellular location">
    <subcellularLocation>
        <location evidence="1">Cell membrane</location>
        <topology evidence="1">Multi-pass membrane protein</topology>
    </subcellularLocation>
</comment>
<feature type="transmembrane region" description="Helical" evidence="10">
    <location>
        <begin position="182"/>
        <end position="203"/>
    </location>
</feature>
<dbReference type="InterPro" id="IPR018422">
    <property type="entry name" value="Cation/H_exchanger_CPA1"/>
</dbReference>
<feature type="transmembrane region" description="Helical" evidence="10">
    <location>
        <begin position="271"/>
        <end position="290"/>
    </location>
</feature>
<keyword evidence="7" id="KW-0406">Ion transport</keyword>
<feature type="transmembrane region" description="Helical" evidence="10">
    <location>
        <begin position="32"/>
        <end position="49"/>
    </location>
</feature>
<feature type="transmembrane region" description="Helical" evidence="10">
    <location>
        <begin position="112"/>
        <end position="133"/>
    </location>
</feature>
<keyword evidence="5 10" id="KW-1133">Transmembrane helix</keyword>
<proteinExistence type="predicted"/>
<evidence type="ECO:0000256" key="5">
    <source>
        <dbReference type="ARBA" id="ARBA00022989"/>
    </source>
</evidence>
<dbReference type="AlphaFoldDB" id="A0A7G6Y9F0"/>
<dbReference type="GO" id="GO:0051453">
    <property type="term" value="P:regulation of intracellular pH"/>
    <property type="evidence" value="ECO:0007669"/>
    <property type="project" value="TreeGrafter"/>
</dbReference>
<evidence type="ECO:0000256" key="3">
    <source>
        <dbReference type="ARBA" id="ARBA00022475"/>
    </source>
</evidence>
<evidence type="ECO:0000256" key="4">
    <source>
        <dbReference type="ARBA" id="ARBA00022692"/>
    </source>
</evidence>
<keyword evidence="2" id="KW-0813">Transport</keyword>
<evidence type="ECO:0000256" key="1">
    <source>
        <dbReference type="ARBA" id="ARBA00004651"/>
    </source>
</evidence>
<feature type="domain" description="Cation/H+ exchanger transmembrane" evidence="11">
    <location>
        <begin position="464"/>
        <end position="526"/>
    </location>
</feature>
<sequence>MEEVLVVGVLAVLTIAAATVYGQRFGVASPLILVVFGILVSFLPFVPVLEVQPEWIIAGVLPPLLYSASVSMPSMNFRREFGAIGGLSVVLVIVSSVLLGIFFAWVIPGLGLAWGVALGAIVSPTDAVATGIVKRAGVSPRVVAILEGESLLNDATALVLLRAAVAAAAVASFTLGAVTLSFLYSVVVAVVFGWVVGRLNLIVRARVKDATVNTVLSFTVPFLASIPAEALGGSGLVAAVVAGLITGSRAPRVLSPEHRLSDTQNWRTVELVLEGMIFLTMGLELFGIVQKVQKDHSGVLPAVGIAAAALLLTLVVRAAFVAPLLALLARRGRRRERMRPALTKLQERLEDPEAARRLLEQGPPPPDAAPALPVGVDLAEDPEAHADVLAADPAVAQAEVAKVAGVPEAAAVTRDRIGATPSGWRGRLIRRQRQRQRAWTVENIARFGTRLRRVLADIDYFTGTPLGWREGTIVVWAGMRGAVTVAAAQSLPSDTPGRSVLVLIAFLVAAGSLLLQGGTLGLALRWVKPTASDPQAEKEERLRLLELLHEAGQAVPQPETTERTPEAFNQHKAARLKRIRAQRDALLDARDDGTFSADVLAGALSNLDADEISIDLKGDPTEATG</sequence>
<feature type="transmembrane region" description="Helical" evidence="10">
    <location>
        <begin position="302"/>
        <end position="329"/>
    </location>
</feature>
<dbReference type="PANTHER" id="PTHR10110">
    <property type="entry name" value="SODIUM/HYDROGEN EXCHANGER"/>
    <property type="match status" value="1"/>
</dbReference>
<keyword evidence="6" id="KW-0915">Sodium</keyword>
<dbReference type="Gene3D" id="6.10.140.1330">
    <property type="match status" value="1"/>
</dbReference>
<evidence type="ECO:0000313" key="13">
    <source>
        <dbReference type="Proteomes" id="UP000515511"/>
    </source>
</evidence>
<dbReference type="GO" id="GO:0098719">
    <property type="term" value="P:sodium ion import across plasma membrane"/>
    <property type="evidence" value="ECO:0007669"/>
    <property type="project" value="TreeGrafter"/>
</dbReference>
<evidence type="ECO:0000256" key="7">
    <source>
        <dbReference type="ARBA" id="ARBA00023065"/>
    </source>
</evidence>
<accession>A0A7G6Y9F0</accession>
<organism evidence="12 13">
    <name type="scientific">Leifsonia shinshuensis</name>
    <dbReference type="NCBI Taxonomy" id="150026"/>
    <lineage>
        <taxon>Bacteria</taxon>
        <taxon>Bacillati</taxon>
        <taxon>Actinomycetota</taxon>
        <taxon>Actinomycetes</taxon>
        <taxon>Micrococcales</taxon>
        <taxon>Microbacteriaceae</taxon>
        <taxon>Leifsonia</taxon>
    </lineage>
</organism>
<evidence type="ECO:0000256" key="2">
    <source>
        <dbReference type="ARBA" id="ARBA00022448"/>
    </source>
</evidence>
<keyword evidence="9" id="KW-0739">Sodium transport</keyword>
<dbReference type="EMBL" id="CP043641">
    <property type="protein sequence ID" value="QNE35115.1"/>
    <property type="molecule type" value="Genomic_DNA"/>
</dbReference>
<dbReference type="GO" id="GO:0015386">
    <property type="term" value="F:potassium:proton antiporter activity"/>
    <property type="evidence" value="ECO:0007669"/>
    <property type="project" value="TreeGrafter"/>
</dbReference>
<dbReference type="PANTHER" id="PTHR10110:SF86">
    <property type="entry name" value="SODIUM_HYDROGEN EXCHANGER 7"/>
    <property type="match status" value="1"/>
</dbReference>